<protein>
    <submittedName>
        <fullName evidence="2">Uncharacterized protein</fullName>
    </submittedName>
</protein>
<accession>A0A1J7JQM2</accession>
<reference evidence="2 3" key="1">
    <citation type="submission" date="2016-10" db="EMBL/GenBank/DDBJ databases">
        <title>Draft genome sequence of Coniochaeta ligniaria NRRL30616, a lignocellulolytic fungus for bioabatement of inhibitors in plant biomass hydrolysates.</title>
        <authorList>
            <consortium name="DOE Joint Genome Institute"/>
            <person name="Jimenez D.J."/>
            <person name="Hector R.E."/>
            <person name="Riley R."/>
            <person name="Sun H."/>
            <person name="Grigoriev I.V."/>
            <person name="Van Elsas J.D."/>
            <person name="Nichols N.N."/>
        </authorList>
    </citation>
    <scope>NUCLEOTIDE SEQUENCE [LARGE SCALE GENOMIC DNA]</scope>
    <source>
        <strain evidence="2 3">NRRL 30616</strain>
    </source>
</reference>
<dbReference type="AlphaFoldDB" id="A0A1J7JQM2"/>
<feature type="signal peptide" evidence="1">
    <location>
        <begin position="1"/>
        <end position="19"/>
    </location>
</feature>
<evidence type="ECO:0000256" key="1">
    <source>
        <dbReference type="SAM" id="SignalP"/>
    </source>
</evidence>
<organism evidence="2 3">
    <name type="scientific">Coniochaeta ligniaria NRRL 30616</name>
    <dbReference type="NCBI Taxonomy" id="1408157"/>
    <lineage>
        <taxon>Eukaryota</taxon>
        <taxon>Fungi</taxon>
        <taxon>Dikarya</taxon>
        <taxon>Ascomycota</taxon>
        <taxon>Pezizomycotina</taxon>
        <taxon>Sordariomycetes</taxon>
        <taxon>Sordariomycetidae</taxon>
        <taxon>Coniochaetales</taxon>
        <taxon>Coniochaetaceae</taxon>
        <taxon>Coniochaeta</taxon>
    </lineage>
</organism>
<name>A0A1J7JQM2_9PEZI</name>
<proteinExistence type="predicted"/>
<evidence type="ECO:0000313" key="2">
    <source>
        <dbReference type="EMBL" id="OIW35705.1"/>
    </source>
</evidence>
<feature type="chain" id="PRO_5013085951" evidence="1">
    <location>
        <begin position="20"/>
        <end position="130"/>
    </location>
</feature>
<dbReference type="EMBL" id="KV875093">
    <property type="protein sequence ID" value="OIW35705.1"/>
    <property type="molecule type" value="Genomic_DNA"/>
</dbReference>
<keyword evidence="3" id="KW-1185">Reference proteome</keyword>
<gene>
    <name evidence="2" type="ORF">CONLIGDRAFT_68655</name>
</gene>
<dbReference type="Proteomes" id="UP000182658">
    <property type="component" value="Unassembled WGS sequence"/>
</dbReference>
<evidence type="ECO:0000313" key="3">
    <source>
        <dbReference type="Proteomes" id="UP000182658"/>
    </source>
</evidence>
<keyword evidence="1" id="KW-0732">Signal</keyword>
<dbReference type="InParanoid" id="A0A1J7JQM2"/>
<sequence>MTLRFLHIHFLLPLPTRYGAPPPFPQYLTLRTLSLLFLHTSYHTPILDSRRPAPWECNYIASSLDDPPAPHCDWLHAGLLTSFAKDYHSKPRHRPGRYASRRKFRCLIVSSDWCPALRCGFHVNSIAKTP</sequence>